<dbReference type="Proteomes" id="UP000007646">
    <property type="component" value="Unassembled WGS sequence"/>
</dbReference>
<dbReference type="InterPro" id="IPR036772">
    <property type="entry name" value="SRCR-like_dom_sf"/>
</dbReference>
<feature type="domain" description="SRCR" evidence="16">
    <location>
        <begin position="128"/>
        <end position="231"/>
    </location>
</feature>
<keyword evidence="18" id="KW-1185">Reference proteome</keyword>
<organism evidence="17 18">
    <name type="scientific">Loxodonta africana</name>
    <name type="common">African elephant</name>
    <dbReference type="NCBI Taxonomy" id="9785"/>
    <lineage>
        <taxon>Eukaryota</taxon>
        <taxon>Metazoa</taxon>
        <taxon>Chordata</taxon>
        <taxon>Craniata</taxon>
        <taxon>Vertebrata</taxon>
        <taxon>Euteleostomi</taxon>
        <taxon>Mammalia</taxon>
        <taxon>Eutheria</taxon>
        <taxon>Afrotheria</taxon>
        <taxon>Proboscidea</taxon>
        <taxon>Elephantidae</taxon>
        <taxon>Loxodonta</taxon>
    </lineage>
</organism>
<dbReference type="eggNOG" id="ENOG502RYTM">
    <property type="taxonomic scope" value="Eukaryota"/>
</dbReference>
<name>G3THR0_LOXAF</name>
<gene>
    <name evidence="17" type="primary">CD5</name>
</gene>
<keyword evidence="4 15" id="KW-0812">Transmembrane</keyword>
<keyword evidence="10" id="KW-0675">Receptor</keyword>
<evidence type="ECO:0000256" key="8">
    <source>
        <dbReference type="ARBA" id="ARBA00023136"/>
    </source>
</evidence>
<evidence type="ECO:0000313" key="18">
    <source>
        <dbReference type="Proteomes" id="UP000007646"/>
    </source>
</evidence>
<feature type="domain" description="SRCR" evidence="16">
    <location>
        <begin position="4"/>
        <end position="102"/>
    </location>
</feature>
<dbReference type="HOGENOM" id="CLU_047656_0_0_1"/>
<evidence type="ECO:0000256" key="2">
    <source>
        <dbReference type="ARBA" id="ARBA00022475"/>
    </source>
</evidence>
<protein>
    <recommendedName>
        <fullName evidence="12">T-cell surface glycoprotein CD5</fullName>
    </recommendedName>
</protein>
<dbReference type="FunFam" id="3.10.250.10:FF:000028">
    <property type="entry name" value="T-cell surface glycoprotein CD5"/>
    <property type="match status" value="1"/>
</dbReference>
<keyword evidence="9 13" id="KW-1015">Disulfide bond</keyword>
<evidence type="ECO:0000256" key="3">
    <source>
        <dbReference type="ARBA" id="ARBA00022553"/>
    </source>
</evidence>
<dbReference type="InParanoid" id="G3THR0"/>
<dbReference type="AlphaFoldDB" id="G3THR0"/>
<evidence type="ECO:0000256" key="12">
    <source>
        <dbReference type="ARBA" id="ARBA00068568"/>
    </source>
</evidence>
<evidence type="ECO:0000256" key="13">
    <source>
        <dbReference type="PROSITE-ProRule" id="PRU00196"/>
    </source>
</evidence>
<evidence type="ECO:0000256" key="11">
    <source>
        <dbReference type="ARBA" id="ARBA00023180"/>
    </source>
</evidence>
<feature type="compositionally biased region" description="Polar residues" evidence="14">
    <location>
        <begin position="438"/>
        <end position="447"/>
    </location>
</feature>
<comment type="caution">
    <text evidence="13">Lacks conserved residue(s) required for the propagation of feature annotation.</text>
</comment>
<keyword evidence="8 15" id="KW-0472">Membrane</keyword>
<dbReference type="Gene3D" id="3.10.250.10">
    <property type="entry name" value="SRCR-like domain"/>
    <property type="match status" value="2"/>
</dbReference>
<dbReference type="PANTHER" id="PTHR47309:SF1">
    <property type="entry name" value="T-CELL SURFACE GLYCOPROTEIN CD5"/>
    <property type="match status" value="1"/>
</dbReference>
<reference evidence="17" key="2">
    <citation type="submission" date="2025-08" db="UniProtKB">
        <authorList>
            <consortium name="Ensembl"/>
        </authorList>
    </citation>
    <scope>IDENTIFICATION</scope>
    <source>
        <strain evidence="17">Isolate ISIS603380</strain>
    </source>
</reference>
<sequence length="458" mass="50015">EIQVKLSNSNSQCQGRLEVHQQSQWFSVCSQSWGWSYDHQVDAAGMAERLCRQLHCGKASGLAVLIFNSAGSKVLCRGRPGSFSNCTSQGASLCRPLSLICLEPPTVAPPPTSPPPITIPEPTAPPRLQLVAGPEGLSCAGMVEFYHGSLGGTISDEDQDLTQGLGDRICGDLQCGSFLKRLPEATLEAHREHNALPLQWKIQNASCAHLEQCFQKIHSREVGPALGLICSGFQPKVQSRLVGGRDICEGTVEVRQGGQWAALCDSFPDKNPARWEEVCQEQQCGSVDTYRELDAGEKASQGLICLQEKLSQCHELQEKKPRCKRVFVTCRNLPPAGLGAGTVASIILALLLLAMLLVVCGPPAYKKVVKKFRQKKQRQWIGPTGMNQNMSFHRNHTATIRSQVENPTASHVDNEYSQPPRNSHILAYPALEGALHRSSAQPDNSSDSDYDLHGAQRL</sequence>
<keyword evidence="6" id="KW-0677">Repeat</keyword>
<dbReference type="STRING" id="9785.ENSLAFP00000014131"/>
<feature type="transmembrane region" description="Helical" evidence="15">
    <location>
        <begin position="338"/>
        <end position="365"/>
    </location>
</feature>
<evidence type="ECO:0000256" key="1">
    <source>
        <dbReference type="ARBA" id="ARBA00004251"/>
    </source>
</evidence>
<dbReference type="GO" id="GO:0009897">
    <property type="term" value="C:external side of plasma membrane"/>
    <property type="evidence" value="ECO:0007669"/>
    <property type="project" value="Ensembl"/>
</dbReference>
<dbReference type="PRINTS" id="PR00258">
    <property type="entry name" value="SPERACTRCPTR"/>
</dbReference>
<keyword evidence="7 15" id="KW-1133">Transmembrane helix</keyword>
<dbReference type="PANTHER" id="PTHR47309">
    <property type="entry name" value="T-CELL SURFACE GLYCOPROTEIN CD5"/>
    <property type="match status" value="1"/>
</dbReference>
<dbReference type="InterPro" id="IPR003566">
    <property type="entry name" value="Tcell_CD5"/>
</dbReference>
<evidence type="ECO:0000256" key="15">
    <source>
        <dbReference type="SAM" id="Phobius"/>
    </source>
</evidence>
<dbReference type="SUPFAM" id="SSF56487">
    <property type="entry name" value="SRCR-like"/>
    <property type="match status" value="3"/>
</dbReference>
<feature type="disulfide bond" evidence="13">
    <location>
        <begin position="76"/>
        <end position="86"/>
    </location>
</feature>
<keyword evidence="11" id="KW-0325">Glycoprotein</keyword>
<keyword evidence="2" id="KW-1003">Cell membrane</keyword>
<dbReference type="GO" id="GO:0031295">
    <property type="term" value="P:T cell costimulation"/>
    <property type="evidence" value="ECO:0007669"/>
    <property type="project" value="Ensembl"/>
</dbReference>
<keyword evidence="3" id="KW-0597">Phosphoprotein</keyword>
<feature type="region of interest" description="Disordered" evidence="14">
    <location>
        <begin position="436"/>
        <end position="458"/>
    </location>
</feature>
<evidence type="ECO:0000256" key="7">
    <source>
        <dbReference type="ARBA" id="ARBA00022989"/>
    </source>
</evidence>
<dbReference type="FunCoup" id="G3THR0">
    <property type="interactions" value="59"/>
</dbReference>
<evidence type="ECO:0000256" key="9">
    <source>
        <dbReference type="ARBA" id="ARBA00023157"/>
    </source>
</evidence>
<dbReference type="GeneTree" id="ENSGT00390000017536"/>
<reference evidence="17 18" key="1">
    <citation type="submission" date="2009-06" db="EMBL/GenBank/DDBJ databases">
        <title>The Genome Sequence of Loxodonta africana (African elephant).</title>
        <authorList>
            <person name="Di Palma F."/>
            <person name="Heiman D."/>
            <person name="Young S."/>
            <person name="Johnson J."/>
            <person name="Lander E.S."/>
            <person name="Lindblad-Toh K."/>
        </authorList>
    </citation>
    <scope>NUCLEOTIDE SEQUENCE [LARGE SCALE GENOMIC DNA]</scope>
    <source>
        <strain evidence="17 18">Isolate ISIS603380</strain>
    </source>
</reference>
<dbReference type="FunFam" id="3.10.250.10:FF:000030">
    <property type="entry name" value="T-cell surface glycoprotein CD5"/>
    <property type="match status" value="1"/>
</dbReference>
<dbReference type="InterPro" id="IPR001190">
    <property type="entry name" value="SRCR"/>
</dbReference>
<dbReference type="OMA" id="VCSGFQP"/>
<dbReference type="SMART" id="SM00202">
    <property type="entry name" value="SR"/>
    <property type="match status" value="1"/>
</dbReference>
<dbReference type="PRINTS" id="PR01409">
    <property type="entry name" value="TCELLCD5"/>
</dbReference>
<evidence type="ECO:0000313" key="17">
    <source>
        <dbReference type="Ensembl" id="ENSLAFP00000014131.3"/>
    </source>
</evidence>
<evidence type="ECO:0000256" key="6">
    <source>
        <dbReference type="ARBA" id="ARBA00022737"/>
    </source>
</evidence>
<dbReference type="Ensembl" id="ENSLAFT00000016855.3">
    <property type="protein sequence ID" value="ENSLAFP00000014131.3"/>
    <property type="gene ID" value="ENSLAFG00000016852.3"/>
</dbReference>
<evidence type="ECO:0000256" key="10">
    <source>
        <dbReference type="ARBA" id="ARBA00023170"/>
    </source>
</evidence>
<evidence type="ECO:0000259" key="16">
    <source>
        <dbReference type="PROSITE" id="PS50287"/>
    </source>
</evidence>
<evidence type="ECO:0000256" key="4">
    <source>
        <dbReference type="ARBA" id="ARBA00022692"/>
    </source>
</evidence>
<proteinExistence type="predicted"/>
<accession>G3THR0</accession>
<reference evidence="17" key="3">
    <citation type="submission" date="2025-09" db="UniProtKB">
        <authorList>
            <consortium name="Ensembl"/>
        </authorList>
    </citation>
    <scope>IDENTIFICATION</scope>
    <source>
        <strain evidence="17">Isolate ISIS603380</strain>
    </source>
</reference>
<dbReference type="PROSITE" id="PS50287">
    <property type="entry name" value="SRCR_2"/>
    <property type="match status" value="3"/>
</dbReference>
<evidence type="ECO:0000256" key="14">
    <source>
        <dbReference type="SAM" id="MobiDB-lite"/>
    </source>
</evidence>
<dbReference type="GO" id="GO:0097190">
    <property type="term" value="P:apoptotic signaling pathway"/>
    <property type="evidence" value="ECO:0007669"/>
    <property type="project" value="Ensembl"/>
</dbReference>
<keyword evidence="5" id="KW-0732">Signal</keyword>
<evidence type="ECO:0000256" key="5">
    <source>
        <dbReference type="ARBA" id="ARBA00022729"/>
    </source>
</evidence>
<comment type="subcellular location">
    <subcellularLocation>
        <location evidence="1">Cell membrane</location>
        <topology evidence="1">Single-pass type I membrane protein</topology>
    </subcellularLocation>
</comment>
<feature type="domain" description="SRCR" evidence="16">
    <location>
        <begin position="239"/>
        <end position="331"/>
    </location>
</feature>
<dbReference type="Pfam" id="PF00530">
    <property type="entry name" value="SRCR"/>
    <property type="match status" value="1"/>
</dbReference>